<proteinExistence type="predicted"/>
<keyword evidence="2" id="KW-1185">Reference proteome</keyword>
<dbReference type="Pfam" id="PF04820">
    <property type="entry name" value="Trp_halogenase"/>
    <property type="match status" value="1"/>
</dbReference>
<dbReference type="PIRSF" id="PIRSF011396">
    <property type="entry name" value="Trp_halogenase"/>
    <property type="match status" value="1"/>
</dbReference>
<dbReference type="Gene3D" id="3.50.50.60">
    <property type="entry name" value="FAD/NAD(P)-binding domain"/>
    <property type="match status" value="1"/>
</dbReference>
<evidence type="ECO:0000313" key="2">
    <source>
        <dbReference type="Proteomes" id="UP001218788"/>
    </source>
</evidence>
<dbReference type="RefSeq" id="WP_273639054.1">
    <property type="nucleotide sequence ID" value="NZ_JAQQXP010000001.1"/>
</dbReference>
<gene>
    <name evidence="1" type="ORF">OIK42_05925</name>
</gene>
<name>A0ABT5KZU6_9ALTE</name>
<dbReference type="InterPro" id="IPR006905">
    <property type="entry name" value="Flavin_halogenase"/>
</dbReference>
<accession>A0ABT5KZU6</accession>
<evidence type="ECO:0000313" key="1">
    <source>
        <dbReference type="EMBL" id="MDC8830299.1"/>
    </source>
</evidence>
<comment type="caution">
    <text evidence="1">The sequence shown here is derived from an EMBL/GenBank/DDBJ whole genome shotgun (WGS) entry which is preliminary data.</text>
</comment>
<dbReference type="InterPro" id="IPR033856">
    <property type="entry name" value="Trp_halogen"/>
</dbReference>
<dbReference type="SUPFAM" id="SSF51905">
    <property type="entry name" value="FAD/NAD(P)-binding domain"/>
    <property type="match status" value="1"/>
</dbReference>
<protein>
    <submittedName>
        <fullName evidence="1">Tryptophan 7-halogenase</fullName>
    </submittedName>
</protein>
<dbReference type="PANTHER" id="PTHR43747">
    <property type="entry name" value="FAD-BINDING PROTEIN"/>
    <property type="match status" value="1"/>
</dbReference>
<dbReference type="PANTHER" id="PTHR43747:SF4">
    <property type="entry name" value="FLAVIN-DEPENDENT TRYPTOPHAN HALOGENASE"/>
    <property type="match status" value="1"/>
</dbReference>
<organism evidence="1 2">
    <name type="scientific">Alteromonas gilva</name>
    <dbReference type="NCBI Taxonomy" id="2987522"/>
    <lineage>
        <taxon>Bacteria</taxon>
        <taxon>Pseudomonadati</taxon>
        <taxon>Pseudomonadota</taxon>
        <taxon>Gammaproteobacteria</taxon>
        <taxon>Alteromonadales</taxon>
        <taxon>Alteromonadaceae</taxon>
        <taxon>Alteromonas/Salinimonas group</taxon>
        <taxon>Alteromonas</taxon>
    </lineage>
</organism>
<dbReference type="Proteomes" id="UP001218788">
    <property type="component" value="Unassembled WGS sequence"/>
</dbReference>
<reference evidence="1 2" key="1">
    <citation type="submission" date="2022-10" db="EMBL/GenBank/DDBJ databases">
        <title>Alteromonas sp. chi3 Genome sequencing.</title>
        <authorList>
            <person name="Park S."/>
        </authorList>
    </citation>
    <scope>NUCLEOTIDE SEQUENCE [LARGE SCALE GENOMIC DNA]</scope>
    <source>
        <strain evidence="2">chi3</strain>
    </source>
</reference>
<dbReference type="InterPro" id="IPR036188">
    <property type="entry name" value="FAD/NAD-bd_sf"/>
</dbReference>
<dbReference type="EMBL" id="JAQQXP010000001">
    <property type="protein sequence ID" value="MDC8830299.1"/>
    <property type="molecule type" value="Genomic_DNA"/>
</dbReference>
<sequence length="512" mass="57045">MTSKTPTQDNSQALRIVIAGGGTAGWMAANLLATHWSADNNALRPVHITLVESPEIGIIGVGEGSTPTLKRFFNDLGIAESIWMPACNATYKVSIRFDDWSPGSGINTYSHPFISQLDTFSERPFDVNCYTRRLGLDVNTTPGDFLFNGWLARYRRSPVTPANFPFRVEYGYHFDSALLGQFLKSHAARLGVNYMAGNISSVQRHPNGDIAGLQTAEGNIITGDFFIDCTGFKSLLLQQTLKVPFKSFANNLYNDRAVVCPTPALSDTPVETRSTALSNGWAWQIPLTNRTGNGYVYSSHFIDDERAATELCKHLQINEASADLRTLTMNVGQVARHWSGNCLALGLSQGFIEPLEATALHLVQTSVEQFIDTVNDGGLGEQQQHRYNQLVSKRFERVRDYIVAHYKLNTRSDSEYWQANRHNEYLSESLLQILDVWYRRGDLRAEIKRQQLDSHFGSTSWHCLLAGYGAFPALGANQPGQGDLYTEKELEAFFSGCLMNFSPPGYAPRNTE</sequence>
<dbReference type="InterPro" id="IPR050816">
    <property type="entry name" value="Flavin-dep_Halogenase_NPB"/>
</dbReference>